<dbReference type="Proteomes" id="UP000501534">
    <property type="component" value="Chromosome"/>
</dbReference>
<feature type="domain" description="DUF306" evidence="2">
    <location>
        <begin position="34"/>
        <end position="131"/>
    </location>
</feature>
<dbReference type="Pfam" id="PF03724">
    <property type="entry name" value="META"/>
    <property type="match status" value="1"/>
</dbReference>
<dbReference type="RefSeq" id="WP_171093631.1">
    <property type="nucleotide sequence ID" value="NZ_CP053069.1"/>
</dbReference>
<evidence type="ECO:0000313" key="4">
    <source>
        <dbReference type="Proteomes" id="UP000501534"/>
    </source>
</evidence>
<dbReference type="InterPro" id="IPR038670">
    <property type="entry name" value="HslJ-like_sf"/>
</dbReference>
<dbReference type="KEGG" id="uru:DSM104443_02983"/>
<dbReference type="PANTHER" id="PTHR35535:SF1">
    <property type="entry name" value="HEAT SHOCK PROTEIN HSLJ"/>
    <property type="match status" value="1"/>
</dbReference>
<gene>
    <name evidence="3" type="ORF">DSM104443_02983</name>
</gene>
<feature type="chain" id="PRO_5026687251" description="DUF306 domain-containing protein" evidence="1">
    <location>
        <begin position="21"/>
        <end position="142"/>
    </location>
</feature>
<dbReference type="PROSITE" id="PS51257">
    <property type="entry name" value="PROKAR_LIPOPROTEIN"/>
    <property type="match status" value="1"/>
</dbReference>
<sequence length="142" mass="15173">MKTHLAIAASALVLGACAMAQTWEQSKEPPPKPFVGTRWQVILELPLQGEQPYLRMGDGRLEGFGGCNRINARYLSDAVGARAIAFTAISASKRMCDPSAMAAEQRVLETLQFVSSYSITGPTMTMSGSGGTLKLLAVEPPK</sequence>
<protein>
    <recommendedName>
        <fullName evidence="2">DUF306 domain-containing protein</fullName>
    </recommendedName>
</protein>
<keyword evidence="1" id="KW-0732">Signal</keyword>
<dbReference type="InterPro" id="IPR053147">
    <property type="entry name" value="Hsp_HslJ-like"/>
</dbReference>
<proteinExistence type="predicted"/>
<feature type="signal peptide" evidence="1">
    <location>
        <begin position="1"/>
        <end position="20"/>
    </location>
</feature>
<dbReference type="AlphaFoldDB" id="A0A6M4GX94"/>
<evidence type="ECO:0000256" key="1">
    <source>
        <dbReference type="SAM" id="SignalP"/>
    </source>
</evidence>
<accession>A0A6M4GX94</accession>
<evidence type="ECO:0000313" key="3">
    <source>
        <dbReference type="EMBL" id="QJR11900.1"/>
    </source>
</evidence>
<evidence type="ECO:0000259" key="2">
    <source>
        <dbReference type="Pfam" id="PF03724"/>
    </source>
</evidence>
<keyword evidence="4" id="KW-1185">Reference proteome</keyword>
<reference evidence="3 4" key="1">
    <citation type="submission" date="2020-04" db="EMBL/GenBank/DDBJ databases">
        <title>Usitatibacter rugosus gen. nov., sp. nov. and Usitatibacter palustris sp. nov., novel members of Usitatibacteraceae fam. nov. within the order Nitrosomonadales isolated from soil.</title>
        <authorList>
            <person name="Huber K.J."/>
            <person name="Neumann-Schaal M."/>
            <person name="Geppert A."/>
            <person name="Luckner M."/>
            <person name="Wanner G."/>
            <person name="Overmann J."/>
        </authorList>
    </citation>
    <scope>NUCLEOTIDE SEQUENCE [LARGE SCALE GENOMIC DNA]</scope>
    <source>
        <strain evidence="3 4">0125_3</strain>
    </source>
</reference>
<dbReference type="EMBL" id="CP053069">
    <property type="protein sequence ID" value="QJR11900.1"/>
    <property type="molecule type" value="Genomic_DNA"/>
</dbReference>
<organism evidence="3 4">
    <name type="scientific">Usitatibacter rugosus</name>
    <dbReference type="NCBI Taxonomy" id="2732067"/>
    <lineage>
        <taxon>Bacteria</taxon>
        <taxon>Pseudomonadati</taxon>
        <taxon>Pseudomonadota</taxon>
        <taxon>Betaproteobacteria</taxon>
        <taxon>Nitrosomonadales</taxon>
        <taxon>Usitatibacteraceae</taxon>
        <taxon>Usitatibacter</taxon>
    </lineage>
</organism>
<dbReference type="Gene3D" id="2.40.128.270">
    <property type="match status" value="1"/>
</dbReference>
<name>A0A6M4GX94_9PROT</name>
<dbReference type="PANTHER" id="PTHR35535">
    <property type="entry name" value="HEAT SHOCK PROTEIN HSLJ"/>
    <property type="match status" value="1"/>
</dbReference>
<dbReference type="InterPro" id="IPR005184">
    <property type="entry name" value="DUF306_Meta_HslJ"/>
</dbReference>